<dbReference type="Proteomes" id="UP000007129">
    <property type="component" value="Unassembled WGS sequence"/>
</dbReference>
<evidence type="ECO:0000313" key="1">
    <source>
        <dbReference type="EMBL" id="EKG20269.1"/>
    </source>
</evidence>
<proteinExistence type="predicted"/>
<dbReference type="InParanoid" id="K2SCY1"/>
<dbReference type="VEuPathDB" id="FungiDB:MPH_02386"/>
<evidence type="ECO:0000313" key="2">
    <source>
        <dbReference type="Proteomes" id="UP000007129"/>
    </source>
</evidence>
<protein>
    <submittedName>
        <fullName evidence="1">Uncharacterized protein</fullName>
    </submittedName>
</protein>
<dbReference type="AlphaFoldDB" id="K2SCY1"/>
<organism evidence="1 2">
    <name type="scientific">Macrophomina phaseolina (strain MS6)</name>
    <name type="common">Charcoal rot fungus</name>
    <dbReference type="NCBI Taxonomy" id="1126212"/>
    <lineage>
        <taxon>Eukaryota</taxon>
        <taxon>Fungi</taxon>
        <taxon>Dikarya</taxon>
        <taxon>Ascomycota</taxon>
        <taxon>Pezizomycotina</taxon>
        <taxon>Dothideomycetes</taxon>
        <taxon>Dothideomycetes incertae sedis</taxon>
        <taxon>Botryosphaeriales</taxon>
        <taxon>Botryosphaeriaceae</taxon>
        <taxon>Macrophomina</taxon>
    </lineage>
</organism>
<gene>
    <name evidence="1" type="ORF">MPH_02386</name>
</gene>
<dbReference type="EMBL" id="AHHD01000090">
    <property type="protein sequence ID" value="EKG20269.1"/>
    <property type="molecule type" value="Genomic_DNA"/>
</dbReference>
<reference evidence="1 2" key="1">
    <citation type="journal article" date="2012" name="BMC Genomics">
        <title>Tools to kill: Genome of one of the most destructive plant pathogenic fungi Macrophomina phaseolina.</title>
        <authorList>
            <person name="Islam M.S."/>
            <person name="Haque M.S."/>
            <person name="Islam M.M."/>
            <person name="Emdad E.M."/>
            <person name="Halim A."/>
            <person name="Hossen Q.M.M."/>
            <person name="Hossain M.Z."/>
            <person name="Ahmed B."/>
            <person name="Rahim S."/>
            <person name="Rahman M.S."/>
            <person name="Alam M.M."/>
            <person name="Hou S."/>
            <person name="Wan X."/>
            <person name="Saito J.A."/>
            <person name="Alam M."/>
        </authorList>
    </citation>
    <scope>NUCLEOTIDE SEQUENCE [LARGE SCALE GENOMIC DNA]</scope>
    <source>
        <strain evidence="1 2">MS6</strain>
    </source>
</reference>
<accession>K2SCY1</accession>
<name>K2SCY1_MACPH</name>
<sequence length="138" mass="15416">MAFDGCRRRAFILQTTARCKYPNHRAHLFCFSASSLLFPWLGSNSGTQYQDGDGLIAAHTCAYAWGWVDVALVLGPCSTSRTVRSLRMLTLPRSGDAGRGEGKGNVWRFIDIESPNVVHLRGGTFHRTEQETEDQERP</sequence>
<dbReference type="HOGENOM" id="CLU_1855628_0_0_1"/>
<comment type="caution">
    <text evidence="1">The sequence shown here is derived from an EMBL/GenBank/DDBJ whole genome shotgun (WGS) entry which is preliminary data.</text>
</comment>